<dbReference type="RefSeq" id="WP_168017936.1">
    <property type="nucleotide sequence ID" value="NZ_JAATEP010000048.1"/>
</dbReference>
<dbReference type="EMBL" id="JAATEP010000048">
    <property type="protein sequence ID" value="NJP96332.1"/>
    <property type="molecule type" value="Genomic_DNA"/>
</dbReference>
<organism evidence="1 2">
    <name type="scientific">Nonomuraea composti</name>
    <dbReference type="NCBI Taxonomy" id="2720023"/>
    <lineage>
        <taxon>Bacteria</taxon>
        <taxon>Bacillati</taxon>
        <taxon>Actinomycetota</taxon>
        <taxon>Actinomycetes</taxon>
        <taxon>Streptosporangiales</taxon>
        <taxon>Streptosporangiaceae</taxon>
        <taxon>Nonomuraea</taxon>
    </lineage>
</organism>
<evidence type="ECO:0000313" key="2">
    <source>
        <dbReference type="Proteomes" id="UP000696294"/>
    </source>
</evidence>
<keyword evidence="2" id="KW-1185">Reference proteome</keyword>
<protein>
    <recommendedName>
        <fullName evidence="3">3-keto-5-aminohexanoate cleavage protein</fullName>
    </recommendedName>
</protein>
<dbReference type="PANTHER" id="PTHR37418:SF1">
    <property type="entry name" value="3-KETO-5-AMINOHEXANOATE CLEAVAGE PROTEIN"/>
    <property type="match status" value="1"/>
</dbReference>
<evidence type="ECO:0008006" key="3">
    <source>
        <dbReference type="Google" id="ProtNLM"/>
    </source>
</evidence>
<dbReference type="PANTHER" id="PTHR37418">
    <property type="entry name" value="3-KETO-5-AMINOHEXANOATE CLEAVAGE ENZYME-RELATED"/>
    <property type="match status" value="1"/>
</dbReference>
<proteinExistence type="predicted"/>
<dbReference type="Proteomes" id="UP000696294">
    <property type="component" value="Unassembled WGS sequence"/>
</dbReference>
<evidence type="ECO:0000313" key="1">
    <source>
        <dbReference type="EMBL" id="NJP96332.1"/>
    </source>
</evidence>
<dbReference type="InterPro" id="IPR013785">
    <property type="entry name" value="Aldolase_TIM"/>
</dbReference>
<dbReference type="Gene3D" id="3.20.20.70">
    <property type="entry name" value="Aldolase class I"/>
    <property type="match status" value="1"/>
</dbReference>
<sequence>MLQVCLNGARTRTESAHLPITPRELAAAAREAVEAGAQDIHLHPKNDDGADTLDPARVDAAVAAVRAAVPGIPIGVTTGAWTSPDARRRAALIRSWTVLPDHASVNWHEDGATTVADALLERGIGIEAGIYSGTPAARRFLAWPRRDRVLRVLAEVTDTDPHTAPAVAVPLLDELGSANLPILLHGEEGAAWAVLRTAVTRGLDTRIGLEDVLRLPDGAPATSNAALIRAARAMIQASGHSSGDTKPER</sequence>
<comment type="caution">
    <text evidence="1">The sequence shown here is derived from an EMBL/GenBank/DDBJ whole genome shotgun (WGS) entry which is preliminary data.</text>
</comment>
<name>A0ABX1BHG8_9ACTN</name>
<dbReference type="InterPro" id="IPR008567">
    <property type="entry name" value="BKACE"/>
</dbReference>
<accession>A0ABX1BHG8</accession>
<gene>
    <name evidence="1" type="ORF">HCN51_44055</name>
</gene>
<dbReference type="Pfam" id="PF05853">
    <property type="entry name" value="BKACE"/>
    <property type="match status" value="1"/>
</dbReference>
<reference evidence="1 2" key="1">
    <citation type="submission" date="2020-03" db="EMBL/GenBank/DDBJ databases">
        <title>WGS of actinomycetes isolated from Thailand.</title>
        <authorList>
            <person name="Thawai C."/>
        </authorList>
    </citation>
    <scope>NUCLEOTIDE SEQUENCE [LARGE SCALE GENOMIC DNA]</scope>
    <source>
        <strain evidence="1 2">FMUSA5-5</strain>
    </source>
</reference>